<dbReference type="CDD" id="cd01741">
    <property type="entry name" value="GATase1_1"/>
    <property type="match status" value="1"/>
</dbReference>
<organism evidence="2 3">
    <name type="scientific">Plebeiibacterium sediminum</name>
    <dbReference type="NCBI Taxonomy" id="2992112"/>
    <lineage>
        <taxon>Bacteria</taxon>
        <taxon>Pseudomonadati</taxon>
        <taxon>Bacteroidota</taxon>
        <taxon>Bacteroidia</taxon>
        <taxon>Marinilabiliales</taxon>
        <taxon>Marinilabiliaceae</taxon>
        <taxon>Plebeiibacterium</taxon>
    </lineage>
</organism>
<dbReference type="EMBL" id="JAPDPJ010000008">
    <property type="protein sequence ID" value="MCW3785979.1"/>
    <property type="molecule type" value="Genomic_DNA"/>
</dbReference>
<feature type="domain" description="Glutamine amidotransferase" evidence="1">
    <location>
        <begin position="27"/>
        <end position="184"/>
    </location>
</feature>
<dbReference type="InterPro" id="IPR017926">
    <property type="entry name" value="GATASE"/>
</dbReference>
<dbReference type="Proteomes" id="UP001209229">
    <property type="component" value="Unassembled WGS sequence"/>
</dbReference>
<keyword evidence="3" id="KW-1185">Reference proteome</keyword>
<dbReference type="SUPFAM" id="SSF52317">
    <property type="entry name" value="Class I glutamine amidotransferase-like"/>
    <property type="match status" value="1"/>
</dbReference>
<dbReference type="RefSeq" id="WP_301189551.1">
    <property type="nucleotide sequence ID" value="NZ_JAPDPJ010000008.1"/>
</dbReference>
<dbReference type="InterPro" id="IPR044992">
    <property type="entry name" value="ChyE-like"/>
</dbReference>
<gene>
    <name evidence="2" type="ORF">OM075_05840</name>
</gene>
<proteinExistence type="predicted"/>
<evidence type="ECO:0000313" key="3">
    <source>
        <dbReference type="Proteomes" id="UP001209229"/>
    </source>
</evidence>
<reference evidence="2" key="1">
    <citation type="submission" date="2022-10" db="EMBL/GenBank/DDBJ databases">
        <authorList>
            <person name="Yu W.X."/>
        </authorList>
    </citation>
    <scope>NUCLEOTIDE SEQUENCE</scope>
    <source>
        <strain evidence="2">AAT</strain>
    </source>
</reference>
<protein>
    <submittedName>
        <fullName evidence="2">Type 1 glutamine amidotransferase</fullName>
    </submittedName>
</protein>
<comment type="caution">
    <text evidence="2">The sequence shown here is derived from an EMBL/GenBank/DDBJ whole genome shotgun (WGS) entry which is preliminary data.</text>
</comment>
<evidence type="ECO:0000259" key="1">
    <source>
        <dbReference type="Pfam" id="PF00117"/>
    </source>
</evidence>
<dbReference type="GO" id="GO:0005829">
    <property type="term" value="C:cytosol"/>
    <property type="evidence" value="ECO:0007669"/>
    <property type="project" value="TreeGrafter"/>
</dbReference>
<name>A0AAE3M360_9BACT</name>
<accession>A0AAE3M360</accession>
<dbReference type="PANTHER" id="PTHR42695">
    <property type="entry name" value="GLUTAMINE AMIDOTRANSFERASE YLR126C-RELATED"/>
    <property type="match status" value="1"/>
</dbReference>
<dbReference type="AlphaFoldDB" id="A0AAE3M360"/>
<dbReference type="PROSITE" id="PS51273">
    <property type="entry name" value="GATASE_TYPE_1"/>
    <property type="match status" value="1"/>
</dbReference>
<sequence length="234" mass="26891">MKIHCILHVDFETPGYIVDWAEWNDFEVSYTHIYNNDPFPEMKEFDMLVVMGGPMGVYEYDKYSWLKEEQEFIKKAIDADKYVLGVCLGSQLIAEALGAKVYPSGIQEIGWYKIELTEEGTQRWGSFDPENRWVVLHWHGDTFDLPEGAILLASSEATKHQAFAIGDKVLGLQFHMEATPSTARGMYNVFKDELEDLQGQKYVMPGKEMLKREVYFHDINALLEAILDQFVGNS</sequence>
<dbReference type="PANTHER" id="PTHR42695:SF5">
    <property type="entry name" value="GLUTAMINE AMIDOTRANSFERASE YLR126C-RELATED"/>
    <property type="match status" value="1"/>
</dbReference>
<evidence type="ECO:0000313" key="2">
    <source>
        <dbReference type="EMBL" id="MCW3785979.1"/>
    </source>
</evidence>
<dbReference type="Pfam" id="PF00117">
    <property type="entry name" value="GATase"/>
    <property type="match status" value="1"/>
</dbReference>
<dbReference type="Gene3D" id="3.40.50.880">
    <property type="match status" value="1"/>
</dbReference>
<dbReference type="FunFam" id="3.40.50.880:FF:000033">
    <property type="entry name" value="Glutamine amidotransferase class-I"/>
    <property type="match status" value="1"/>
</dbReference>
<dbReference type="InterPro" id="IPR029062">
    <property type="entry name" value="Class_I_gatase-like"/>
</dbReference>
<keyword evidence="2" id="KW-0315">Glutamine amidotransferase</keyword>